<reference evidence="2" key="1">
    <citation type="journal article" date="2022" name="Mol. Ecol. Resour.">
        <title>The genomes of chicory, endive, great burdock and yacon provide insights into Asteraceae palaeo-polyploidization history and plant inulin production.</title>
        <authorList>
            <person name="Fan W."/>
            <person name="Wang S."/>
            <person name="Wang H."/>
            <person name="Wang A."/>
            <person name="Jiang F."/>
            <person name="Liu H."/>
            <person name="Zhao H."/>
            <person name="Xu D."/>
            <person name="Zhang Y."/>
        </authorList>
    </citation>
    <scope>NUCLEOTIDE SEQUENCE [LARGE SCALE GENOMIC DNA]</scope>
    <source>
        <strain evidence="2">cv. Punajuju</strain>
    </source>
</reference>
<dbReference type="EMBL" id="CM042010">
    <property type="protein sequence ID" value="KAI3780852.1"/>
    <property type="molecule type" value="Genomic_DNA"/>
</dbReference>
<evidence type="ECO:0000313" key="1">
    <source>
        <dbReference type="EMBL" id="KAI3780852.1"/>
    </source>
</evidence>
<reference evidence="1 2" key="2">
    <citation type="journal article" date="2022" name="Mol. Ecol. Resour.">
        <title>The genomes of chicory, endive, great burdock and yacon provide insights into Asteraceae paleo-polyploidization history and plant inulin production.</title>
        <authorList>
            <person name="Fan W."/>
            <person name="Wang S."/>
            <person name="Wang H."/>
            <person name="Wang A."/>
            <person name="Jiang F."/>
            <person name="Liu H."/>
            <person name="Zhao H."/>
            <person name="Xu D."/>
            <person name="Zhang Y."/>
        </authorList>
    </citation>
    <scope>NUCLEOTIDE SEQUENCE [LARGE SCALE GENOMIC DNA]</scope>
    <source>
        <strain evidence="2">cv. Punajuju</strain>
        <tissue evidence="1">Leaves</tissue>
    </source>
</reference>
<evidence type="ECO:0000313" key="2">
    <source>
        <dbReference type="Proteomes" id="UP001055811"/>
    </source>
</evidence>
<organism evidence="1 2">
    <name type="scientific">Cichorium intybus</name>
    <name type="common">Chicory</name>
    <dbReference type="NCBI Taxonomy" id="13427"/>
    <lineage>
        <taxon>Eukaryota</taxon>
        <taxon>Viridiplantae</taxon>
        <taxon>Streptophyta</taxon>
        <taxon>Embryophyta</taxon>
        <taxon>Tracheophyta</taxon>
        <taxon>Spermatophyta</taxon>
        <taxon>Magnoliopsida</taxon>
        <taxon>eudicotyledons</taxon>
        <taxon>Gunneridae</taxon>
        <taxon>Pentapetalae</taxon>
        <taxon>asterids</taxon>
        <taxon>campanulids</taxon>
        <taxon>Asterales</taxon>
        <taxon>Asteraceae</taxon>
        <taxon>Cichorioideae</taxon>
        <taxon>Cichorieae</taxon>
        <taxon>Cichoriinae</taxon>
        <taxon>Cichorium</taxon>
    </lineage>
</organism>
<protein>
    <submittedName>
        <fullName evidence="1">Uncharacterized protein</fullName>
    </submittedName>
</protein>
<dbReference type="Proteomes" id="UP001055811">
    <property type="component" value="Linkage Group LG02"/>
</dbReference>
<sequence>MKVFFFVMALVLGVNDGNRLRLYKCDLAGDFFIKSQQVLGAVLPHGNMIGNVAGGSLEIKFYPSDVYISYLPLAHIYERSNQKSGVYIEERNFKISTMKILKTNFFHVDPHPGNLAIDSDESLIYYDFGTMGEIKSFTREILMDIFYAVYEKDAKKIMNSLINLEELQTTGDMSWVFLFQKAALYKCNIAGNQAAVTRLVDTMTDNLRATRAEATDVGNAVLDG</sequence>
<keyword evidence="2" id="KW-1185">Reference proteome</keyword>
<proteinExistence type="predicted"/>
<name>A0ACB9GDP6_CICIN</name>
<gene>
    <name evidence="1" type="ORF">L2E82_10845</name>
</gene>
<comment type="caution">
    <text evidence="1">The sequence shown here is derived from an EMBL/GenBank/DDBJ whole genome shotgun (WGS) entry which is preliminary data.</text>
</comment>
<accession>A0ACB9GDP6</accession>